<feature type="compositionally biased region" description="Polar residues" evidence="1">
    <location>
        <begin position="120"/>
        <end position="133"/>
    </location>
</feature>
<sequence length="187" mass="21665">MNNYPMLVRGITEADITFMDFIRKVNDFSEVILRMSRLYERQMPIEKRVKTSCAPRYLLRKNGQQNVAAFQRRRRSLFPNNLTTSTTIIERNSNSFANIAELGKLNNNDNSEESSPSSPLHKTSSYNGLSEGNRNGGDFHSARLKSSRGIRPMTRQMDREEIARIDAQSPIQQYKELLRELQMSTWK</sequence>
<feature type="region of interest" description="Disordered" evidence="1">
    <location>
        <begin position="107"/>
        <end position="155"/>
    </location>
</feature>
<accession>A0A1I8BY17</accession>
<dbReference type="Proteomes" id="UP000095281">
    <property type="component" value="Unplaced"/>
</dbReference>
<evidence type="ECO:0000313" key="2">
    <source>
        <dbReference type="Proteomes" id="UP000095281"/>
    </source>
</evidence>
<reference evidence="3" key="1">
    <citation type="submission" date="2016-11" db="UniProtKB">
        <authorList>
            <consortium name="WormBaseParasite"/>
        </authorList>
    </citation>
    <scope>IDENTIFICATION</scope>
</reference>
<keyword evidence="2" id="KW-1185">Reference proteome</keyword>
<evidence type="ECO:0000313" key="3">
    <source>
        <dbReference type="WBParaSite" id="MhA1_Contig769.frz3.gene5"/>
    </source>
</evidence>
<evidence type="ECO:0000256" key="1">
    <source>
        <dbReference type="SAM" id="MobiDB-lite"/>
    </source>
</evidence>
<name>A0A1I8BY17_MELHA</name>
<dbReference type="WBParaSite" id="MhA1_Contig769.frz3.gene5">
    <property type="protein sequence ID" value="MhA1_Contig769.frz3.gene5"/>
    <property type="gene ID" value="MhA1_Contig769.frz3.gene5"/>
</dbReference>
<dbReference type="AlphaFoldDB" id="A0A1I8BY17"/>
<feature type="compositionally biased region" description="Low complexity" evidence="1">
    <location>
        <begin position="107"/>
        <end position="119"/>
    </location>
</feature>
<protein>
    <submittedName>
        <fullName evidence="3">Uncharacterized protein</fullName>
    </submittedName>
</protein>
<organism evidence="2 3">
    <name type="scientific">Meloidogyne hapla</name>
    <name type="common">Root-knot nematode worm</name>
    <dbReference type="NCBI Taxonomy" id="6305"/>
    <lineage>
        <taxon>Eukaryota</taxon>
        <taxon>Metazoa</taxon>
        <taxon>Ecdysozoa</taxon>
        <taxon>Nematoda</taxon>
        <taxon>Chromadorea</taxon>
        <taxon>Rhabditida</taxon>
        <taxon>Tylenchina</taxon>
        <taxon>Tylenchomorpha</taxon>
        <taxon>Tylenchoidea</taxon>
        <taxon>Meloidogynidae</taxon>
        <taxon>Meloidogyninae</taxon>
        <taxon>Meloidogyne</taxon>
    </lineage>
</organism>
<proteinExistence type="predicted"/>